<dbReference type="AlphaFoldDB" id="A0A371AR83"/>
<feature type="transmembrane region" description="Helical" evidence="1">
    <location>
        <begin position="12"/>
        <end position="32"/>
    </location>
</feature>
<keyword evidence="1" id="KW-1133">Transmembrane helix</keyword>
<dbReference type="Proteomes" id="UP000255036">
    <property type="component" value="Unassembled WGS sequence"/>
</dbReference>
<feature type="transmembrane region" description="Helical" evidence="1">
    <location>
        <begin position="44"/>
        <end position="68"/>
    </location>
</feature>
<accession>A0A371AR83</accession>
<feature type="transmembrane region" description="Helical" evidence="1">
    <location>
        <begin position="105"/>
        <end position="124"/>
    </location>
</feature>
<dbReference type="OrthoDB" id="1829094at2"/>
<gene>
    <name evidence="2" type="ORF">DWV06_16305</name>
</gene>
<evidence type="ECO:0000256" key="1">
    <source>
        <dbReference type="SAM" id="Phobius"/>
    </source>
</evidence>
<evidence type="ECO:0000313" key="2">
    <source>
        <dbReference type="EMBL" id="RDU22091.1"/>
    </source>
</evidence>
<keyword evidence="1" id="KW-0812">Transmembrane</keyword>
<keyword evidence="1" id="KW-0472">Membrane</keyword>
<comment type="caution">
    <text evidence="2">The sequence shown here is derived from an EMBL/GenBank/DDBJ whole genome shotgun (WGS) entry which is preliminary data.</text>
</comment>
<protein>
    <submittedName>
        <fullName evidence="2">Uncharacterized protein</fullName>
    </submittedName>
</protein>
<organism evidence="2 3">
    <name type="scientific">Anaerosacchariphilus polymeriproducens</name>
    <dbReference type="NCBI Taxonomy" id="1812858"/>
    <lineage>
        <taxon>Bacteria</taxon>
        <taxon>Bacillati</taxon>
        <taxon>Bacillota</taxon>
        <taxon>Clostridia</taxon>
        <taxon>Lachnospirales</taxon>
        <taxon>Lachnospiraceae</taxon>
        <taxon>Anaerosacchariphilus</taxon>
    </lineage>
</organism>
<dbReference type="EMBL" id="QRCT01000050">
    <property type="protein sequence ID" value="RDU22091.1"/>
    <property type="molecule type" value="Genomic_DNA"/>
</dbReference>
<dbReference type="RefSeq" id="WP_115483257.1">
    <property type="nucleotide sequence ID" value="NZ_QRCT01000050.1"/>
</dbReference>
<reference evidence="2 3" key="1">
    <citation type="submission" date="2018-07" db="EMBL/GenBank/DDBJ databases">
        <title>Anaerosacharophilus polymeroproducens gen. nov. sp. nov., an anaerobic bacterium isolated from salt field.</title>
        <authorList>
            <person name="Kim W."/>
            <person name="Yang S.-H."/>
            <person name="Oh J."/>
            <person name="Lee J.-H."/>
            <person name="Kwon K.K."/>
        </authorList>
    </citation>
    <scope>NUCLEOTIDE SEQUENCE [LARGE SCALE GENOMIC DNA]</scope>
    <source>
        <strain evidence="2 3">MCWD5</strain>
    </source>
</reference>
<keyword evidence="3" id="KW-1185">Reference proteome</keyword>
<proteinExistence type="predicted"/>
<name>A0A371AR83_9FIRM</name>
<evidence type="ECO:0000313" key="3">
    <source>
        <dbReference type="Proteomes" id="UP000255036"/>
    </source>
</evidence>
<feature type="transmembrane region" description="Helical" evidence="1">
    <location>
        <begin position="74"/>
        <end position="93"/>
    </location>
</feature>
<sequence>MIEVLRLVKSVYQSFCGTGMYFSLFFVALLYIALKKEEKEARYYFVYPSLFLLFIIFNPISAQIIGGYLVGWDVYWRVFWTLPFIAVIAYASTQTVNLQEKQYKKVLTQLAIIAIIILCGRITLNTELFSYPKNLYKIPNEVVEVADIILEDDKNPKMAAPLPISGYLRQYTGEIIQAYGRNAARGSASKSTLTIYEQLNADTPPDLKVLIKKVRKGKYKYLVVPIQWEYDAEFLEYKYEKLGCTNSYVIYKDTTL</sequence>